<feature type="domain" description="HAT C-terminal dimerisation" evidence="1">
    <location>
        <begin position="329"/>
        <end position="381"/>
    </location>
</feature>
<dbReference type="InterPro" id="IPR008906">
    <property type="entry name" value="HATC_C_dom"/>
</dbReference>
<evidence type="ECO:0000313" key="4">
    <source>
        <dbReference type="Proteomes" id="UP001160148"/>
    </source>
</evidence>
<dbReference type="GO" id="GO:0046983">
    <property type="term" value="F:protein dimerization activity"/>
    <property type="evidence" value="ECO:0007669"/>
    <property type="project" value="InterPro"/>
</dbReference>
<evidence type="ECO:0000313" key="2">
    <source>
        <dbReference type="EMBL" id="CAI6356847.1"/>
    </source>
</evidence>
<dbReference type="PANTHER" id="PTHR46289:SF19">
    <property type="entry name" value="ZINC FINGER MYM-TYPE CONTAINING 1"/>
    <property type="match status" value="1"/>
</dbReference>
<sequence length="412" mass="47103">MRARKRTATFYECQKNLNVGTKSKDRIRKIKNFSDTRWTSHDRVISVIHDKFDALIDTLNILSSSTDRVTSSNARIFLQTISSFNFILILKLVGRIFSITTPTSCYLQSKNIDFIQAFQLIDNAKEQLVALRSDEKFDDLAEDSKKFAIDHNLPESNFKESRVRKKKKMAGEQANDEIIISASERFKINTYFKALDQIITSITNRYNGARDIFKDLSLLSTNRLMEVSKSPNVMPIDSFLYLSKWIKDINIKKLKNEYIIFSKNFTELISGITLPTKLHSIETETSENMLSMDLDDESSDDEISIEEISKNDGPTALEIMHLLPTYDLKLAFPNLYLAYQGLCTMPASSASAERSFSKVKLIKTRLRSTMGQSRLESLLILSCERDKKINIEDAINTFGNSSSLLKKCLMYS</sequence>
<organism evidence="2 4">
    <name type="scientific">Macrosiphum euphorbiae</name>
    <name type="common">potato aphid</name>
    <dbReference type="NCBI Taxonomy" id="13131"/>
    <lineage>
        <taxon>Eukaryota</taxon>
        <taxon>Metazoa</taxon>
        <taxon>Ecdysozoa</taxon>
        <taxon>Arthropoda</taxon>
        <taxon>Hexapoda</taxon>
        <taxon>Insecta</taxon>
        <taxon>Pterygota</taxon>
        <taxon>Neoptera</taxon>
        <taxon>Paraneoptera</taxon>
        <taxon>Hemiptera</taxon>
        <taxon>Sternorrhyncha</taxon>
        <taxon>Aphidomorpha</taxon>
        <taxon>Aphidoidea</taxon>
        <taxon>Aphididae</taxon>
        <taxon>Macrosiphini</taxon>
        <taxon>Macrosiphum</taxon>
    </lineage>
</organism>
<comment type="caution">
    <text evidence="2">The sequence shown here is derived from an EMBL/GenBank/DDBJ whole genome shotgun (WGS) entry which is preliminary data.</text>
</comment>
<protein>
    <recommendedName>
        <fullName evidence="1">HAT C-terminal dimerisation domain-containing protein</fullName>
    </recommendedName>
</protein>
<dbReference type="InterPro" id="IPR012337">
    <property type="entry name" value="RNaseH-like_sf"/>
</dbReference>
<gene>
    <name evidence="2" type="ORF">MEUPH1_LOCUS12537</name>
    <name evidence="3" type="ORF">MEUPH1_LOCUS13511</name>
</gene>
<dbReference type="SUPFAM" id="SSF53098">
    <property type="entry name" value="Ribonuclease H-like"/>
    <property type="match status" value="1"/>
</dbReference>
<dbReference type="EMBL" id="CARXXK010000002">
    <property type="protein sequence ID" value="CAI6356847.1"/>
    <property type="molecule type" value="Genomic_DNA"/>
</dbReference>
<accession>A0AAV0WMK8</accession>
<dbReference type="AlphaFoldDB" id="A0AAV0WMK8"/>
<dbReference type="Proteomes" id="UP001160148">
    <property type="component" value="Unassembled WGS sequence"/>
</dbReference>
<dbReference type="Pfam" id="PF05699">
    <property type="entry name" value="Dimer_Tnp_hAT"/>
    <property type="match status" value="1"/>
</dbReference>
<evidence type="ECO:0000313" key="3">
    <source>
        <dbReference type="EMBL" id="CAI6357941.1"/>
    </source>
</evidence>
<dbReference type="EMBL" id="CARXXK010000002">
    <property type="protein sequence ID" value="CAI6357941.1"/>
    <property type="molecule type" value="Genomic_DNA"/>
</dbReference>
<proteinExistence type="predicted"/>
<dbReference type="PANTHER" id="PTHR46289">
    <property type="entry name" value="52 KDA REPRESSOR OF THE INHIBITOR OF THE PROTEIN KINASE-LIKE PROTEIN-RELATED"/>
    <property type="match status" value="1"/>
</dbReference>
<dbReference type="InterPro" id="IPR052958">
    <property type="entry name" value="IFN-induced_PKR_regulator"/>
</dbReference>
<keyword evidence="4" id="KW-1185">Reference proteome</keyword>
<reference evidence="2 4" key="1">
    <citation type="submission" date="2023-01" db="EMBL/GenBank/DDBJ databases">
        <authorList>
            <person name="Whitehead M."/>
        </authorList>
    </citation>
    <scope>NUCLEOTIDE SEQUENCE [LARGE SCALE GENOMIC DNA]</scope>
</reference>
<name>A0AAV0WMK8_9HEMI</name>
<evidence type="ECO:0000259" key="1">
    <source>
        <dbReference type="Pfam" id="PF05699"/>
    </source>
</evidence>